<feature type="transmembrane region" description="Helical" evidence="6">
    <location>
        <begin position="455"/>
        <end position="472"/>
    </location>
</feature>
<feature type="domain" description="Amino acid transporter transmembrane" evidence="8">
    <location>
        <begin position="136"/>
        <end position="532"/>
    </location>
</feature>
<feature type="transmembrane region" description="Helical" evidence="6">
    <location>
        <begin position="275"/>
        <end position="298"/>
    </location>
</feature>
<feature type="transmembrane region" description="Helical" evidence="6">
    <location>
        <begin position="416"/>
        <end position="434"/>
    </location>
</feature>
<feature type="region of interest" description="Disordered" evidence="5">
    <location>
        <begin position="44"/>
        <end position="76"/>
    </location>
</feature>
<evidence type="ECO:0000256" key="4">
    <source>
        <dbReference type="ARBA" id="ARBA00023136"/>
    </source>
</evidence>
<accession>A0A9K3PVY0</accession>
<feature type="transmembrane region" description="Helical" evidence="6">
    <location>
        <begin position="478"/>
        <end position="497"/>
    </location>
</feature>
<dbReference type="InterPro" id="IPR013057">
    <property type="entry name" value="AA_transpt_TM"/>
</dbReference>
<feature type="chain" id="PRO_5039926427" evidence="7">
    <location>
        <begin position="24"/>
        <end position="545"/>
    </location>
</feature>
<organism evidence="9 10">
    <name type="scientific">Nitzschia inconspicua</name>
    <dbReference type="NCBI Taxonomy" id="303405"/>
    <lineage>
        <taxon>Eukaryota</taxon>
        <taxon>Sar</taxon>
        <taxon>Stramenopiles</taxon>
        <taxon>Ochrophyta</taxon>
        <taxon>Bacillariophyta</taxon>
        <taxon>Bacillariophyceae</taxon>
        <taxon>Bacillariophycidae</taxon>
        <taxon>Bacillariales</taxon>
        <taxon>Bacillariaceae</taxon>
        <taxon>Nitzschia</taxon>
    </lineage>
</organism>
<protein>
    <submittedName>
        <fullName evidence="9">Transmembrane amino acid transporter</fullName>
    </submittedName>
</protein>
<evidence type="ECO:0000256" key="7">
    <source>
        <dbReference type="SAM" id="SignalP"/>
    </source>
</evidence>
<feature type="transmembrane region" description="Helical" evidence="6">
    <location>
        <begin position="518"/>
        <end position="540"/>
    </location>
</feature>
<evidence type="ECO:0000256" key="6">
    <source>
        <dbReference type="SAM" id="Phobius"/>
    </source>
</evidence>
<feature type="transmembrane region" description="Helical" evidence="6">
    <location>
        <begin position="145"/>
        <end position="164"/>
    </location>
</feature>
<dbReference type="Pfam" id="PF01490">
    <property type="entry name" value="Aa_trans"/>
    <property type="match status" value="1"/>
</dbReference>
<proteinExistence type="predicted"/>
<dbReference type="AlphaFoldDB" id="A0A9K3PVY0"/>
<dbReference type="GO" id="GO:0016020">
    <property type="term" value="C:membrane"/>
    <property type="evidence" value="ECO:0007669"/>
    <property type="project" value="UniProtKB-SubCell"/>
</dbReference>
<dbReference type="PANTHER" id="PTHR22950">
    <property type="entry name" value="AMINO ACID TRANSPORTER"/>
    <property type="match status" value="1"/>
</dbReference>
<dbReference type="EMBL" id="JAGRRH010000013">
    <property type="protein sequence ID" value="KAG7361752.1"/>
    <property type="molecule type" value="Genomic_DNA"/>
</dbReference>
<feature type="transmembrane region" description="Helical" evidence="6">
    <location>
        <begin position="81"/>
        <end position="99"/>
    </location>
</feature>
<evidence type="ECO:0000256" key="2">
    <source>
        <dbReference type="ARBA" id="ARBA00022692"/>
    </source>
</evidence>
<evidence type="ECO:0000313" key="10">
    <source>
        <dbReference type="Proteomes" id="UP000693970"/>
    </source>
</evidence>
<feature type="transmembrane region" description="Helical" evidence="6">
    <location>
        <begin position="373"/>
        <end position="396"/>
    </location>
</feature>
<comment type="subcellular location">
    <subcellularLocation>
        <location evidence="1">Membrane</location>
        <topology evidence="1">Multi-pass membrane protein</topology>
    </subcellularLocation>
</comment>
<reference evidence="9" key="2">
    <citation type="submission" date="2021-04" db="EMBL/GenBank/DDBJ databases">
        <authorList>
            <person name="Podell S."/>
        </authorList>
    </citation>
    <scope>NUCLEOTIDE SEQUENCE</scope>
    <source>
        <strain evidence="9">Hildebrandi</strain>
    </source>
</reference>
<keyword evidence="2 6" id="KW-0812">Transmembrane</keyword>
<feature type="signal peptide" evidence="7">
    <location>
        <begin position="1"/>
        <end position="23"/>
    </location>
</feature>
<evidence type="ECO:0000256" key="3">
    <source>
        <dbReference type="ARBA" id="ARBA00022989"/>
    </source>
</evidence>
<feature type="transmembrane region" description="Helical" evidence="6">
    <location>
        <begin position="333"/>
        <end position="352"/>
    </location>
</feature>
<keyword evidence="4 6" id="KW-0472">Membrane</keyword>
<dbReference type="PANTHER" id="PTHR22950:SF652">
    <property type="entry name" value="TRANSMEMBRANE AMINO ACID TRANSPORTER FAMILY PROTEIN"/>
    <property type="match status" value="1"/>
</dbReference>
<evidence type="ECO:0000256" key="5">
    <source>
        <dbReference type="SAM" id="MobiDB-lite"/>
    </source>
</evidence>
<gene>
    <name evidence="9" type="ORF">IV203_036853</name>
</gene>
<dbReference type="OrthoDB" id="28208at2759"/>
<keyword evidence="10" id="KW-1185">Reference proteome</keyword>
<dbReference type="Proteomes" id="UP000693970">
    <property type="component" value="Unassembled WGS sequence"/>
</dbReference>
<evidence type="ECO:0000256" key="1">
    <source>
        <dbReference type="ARBA" id="ARBA00004141"/>
    </source>
</evidence>
<sequence>MTKLVANLLLVLSLLFRFSATTAEFIPKKSWAVRGYEAFNSDRSSKEVSQTKKAPQPSPPNKAVSKKPRPSSDPPSGVTKAIWGVGIAAVVAAIGGKALNGDIKPERALVEALSKPIVTVYTQRNASPKILNPDGATIPNEIFNLVKAIVGVGVLSLPAGVAAFGSAPGAFIPAGILIALIGVLSGYGFQLIGKVCAYTGAKSYREAWSKTVGEGSSWIPAVSTTCKTFLACLAFSMVLADTFSSLLETPRNETLVGVTLLILLPLCLMKNLKSLAPFSLMGVMGMAYTAVAMTVRWIDGSYAMVGETHQGQFISQLPGYLRPKFGNLGMKSVFSPNALILVCMLSTAYMAHFNAPKFYLELRNNTLPRFNAVVGWSFGISIFLMGFITMVGFLTFGKACDGLVLNNYAGTDVWMGLSRIAVAVSLVFSYPLAFTGCRDGFLDLAKVSMEKRSSGLLNMVTVAILGVLTYLACSLTDVSFVLAFGGATLGNLLTYVYPALMYRAVVAQQNRKGEQLGVSVAMVSAVLGLGMGIIGAGMALRSLDY</sequence>
<comment type="caution">
    <text evidence="9">The sequence shown here is derived from an EMBL/GenBank/DDBJ whole genome shotgun (WGS) entry which is preliminary data.</text>
</comment>
<dbReference type="GO" id="GO:0015179">
    <property type="term" value="F:L-amino acid transmembrane transporter activity"/>
    <property type="evidence" value="ECO:0007669"/>
    <property type="project" value="TreeGrafter"/>
</dbReference>
<evidence type="ECO:0000259" key="8">
    <source>
        <dbReference type="Pfam" id="PF01490"/>
    </source>
</evidence>
<evidence type="ECO:0000313" key="9">
    <source>
        <dbReference type="EMBL" id="KAG7361752.1"/>
    </source>
</evidence>
<keyword evidence="7" id="KW-0732">Signal</keyword>
<name>A0A9K3PVY0_9STRA</name>
<keyword evidence="3 6" id="KW-1133">Transmembrane helix</keyword>
<feature type="transmembrane region" description="Helical" evidence="6">
    <location>
        <begin position="170"/>
        <end position="197"/>
    </location>
</feature>
<reference evidence="9" key="1">
    <citation type="journal article" date="2021" name="Sci. Rep.">
        <title>Diploid genomic architecture of Nitzschia inconspicua, an elite biomass production diatom.</title>
        <authorList>
            <person name="Oliver A."/>
            <person name="Podell S."/>
            <person name="Pinowska A."/>
            <person name="Traller J.C."/>
            <person name="Smith S.R."/>
            <person name="McClure R."/>
            <person name="Beliaev A."/>
            <person name="Bohutskyi P."/>
            <person name="Hill E.A."/>
            <person name="Rabines A."/>
            <person name="Zheng H."/>
            <person name="Allen L.Z."/>
            <person name="Kuo A."/>
            <person name="Grigoriev I.V."/>
            <person name="Allen A.E."/>
            <person name="Hazlebeck D."/>
            <person name="Allen E.E."/>
        </authorList>
    </citation>
    <scope>NUCLEOTIDE SEQUENCE</scope>
    <source>
        <strain evidence="9">Hildebrandi</strain>
    </source>
</reference>